<evidence type="ECO:0000313" key="2">
    <source>
        <dbReference type="EnsemblPlants" id="KEH19491"/>
    </source>
</evidence>
<gene>
    <name evidence="1" type="ordered locus">MTR_8g461290</name>
</gene>
<dbReference type="PANTHER" id="PTHR33137">
    <property type="entry name" value="MEDIATOR OF RNA POLYMERASE II TRANSCRIPTION SUBUNIT 15A-RELATED"/>
    <property type="match status" value="1"/>
</dbReference>
<dbReference type="PANTHER" id="PTHR33137:SF45">
    <property type="entry name" value="OF RNA POLYMERASE II TRANSCRIPTION SUBUNIT 15A, PUTATIVE-RELATED"/>
    <property type="match status" value="1"/>
</dbReference>
<proteinExistence type="predicted"/>
<keyword evidence="3" id="KW-1185">Reference proteome</keyword>
<name>A0A072TQL4_MEDTR</name>
<reference evidence="2" key="3">
    <citation type="submission" date="2015-04" db="UniProtKB">
        <authorList>
            <consortium name="EnsemblPlants"/>
        </authorList>
    </citation>
    <scope>IDENTIFICATION</scope>
    <source>
        <strain evidence="2">cv. Jemalong A17</strain>
    </source>
</reference>
<dbReference type="AlphaFoldDB" id="A0A072TQL4"/>
<dbReference type="GO" id="GO:0031490">
    <property type="term" value="F:chromatin DNA binding"/>
    <property type="evidence" value="ECO:0007669"/>
    <property type="project" value="InterPro"/>
</dbReference>
<dbReference type="STRING" id="3880.A0A072TQL4"/>
<evidence type="ECO:0000313" key="1">
    <source>
        <dbReference type="EMBL" id="KEH19491.1"/>
    </source>
</evidence>
<dbReference type="EMBL" id="CM001224">
    <property type="protein sequence ID" value="KEH19491.1"/>
    <property type="molecule type" value="Genomic_DNA"/>
</dbReference>
<dbReference type="EnsemblPlants" id="KEH19491">
    <property type="protein sequence ID" value="KEH19491"/>
    <property type="gene ID" value="MTR_8g461290"/>
</dbReference>
<reference evidence="1 3" key="2">
    <citation type="journal article" date="2014" name="BMC Genomics">
        <title>An improved genome release (version Mt4.0) for the model legume Medicago truncatula.</title>
        <authorList>
            <person name="Tang H."/>
            <person name="Krishnakumar V."/>
            <person name="Bidwell S."/>
            <person name="Rosen B."/>
            <person name="Chan A."/>
            <person name="Zhou S."/>
            <person name="Gentzbittel L."/>
            <person name="Childs K.L."/>
            <person name="Yandell M."/>
            <person name="Gundlach H."/>
            <person name="Mayer K.F."/>
            <person name="Schwartz D.C."/>
            <person name="Town C.D."/>
        </authorList>
    </citation>
    <scope>GENOME REANNOTATION</scope>
    <source>
        <strain evidence="1">A17</strain>
        <strain evidence="2 3">cv. Jemalong A17</strain>
    </source>
</reference>
<dbReference type="GO" id="GO:0003713">
    <property type="term" value="F:transcription coactivator activity"/>
    <property type="evidence" value="ECO:0007669"/>
    <property type="project" value="InterPro"/>
</dbReference>
<evidence type="ECO:0000313" key="3">
    <source>
        <dbReference type="Proteomes" id="UP000002051"/>
    </source>
</evidence>
<sequence>MWYTSVRHNEEIMWYILVRHNEEITWHIPIFYNEEIIVSLCAGHDLRLGRDSFGSKGNEDLSEKAKVKLSQPMSLKDIAKTCDASARGVISEYAQQFGGGTFSSKYGEWQEFTSWEDLLAA</sequence>
<dbReference type="Proteomes" id="UP000002051">
    <property type="component" value="Chromosome 8"/>
</dbReference>
<dbReference type="HOGENOM" id="CLU_2041566_0_0_1"/>
<reference evidence="1 3" key="1">
    <citation type="journal article" date="2011" name="Nature">
        <title>The Medicago genome provides insight into the evolution of rhizobial symbioses.</title>
        <authorList>
            <person name="Young N.D."/>
            <person name="Debelle F."/>
            <person name="Oldroyd G.E."/>
            <person name="Geurts R."/>
            <person name="Cannon S.B."/>
            <person name="Udvardi M.K."/>
            <person name="Benedito V.A."/>
            <person name="Mayer K.F."/>
            <person name="Gouzy J."/>
            <person name="Schoof H."/>
            <person name="Van de Peer Y."/>
            <person name="Proost S."/>
            <person name="Cook D.R."/>
            <person name="Meyers B.C."/>
            <person name="Spannagl M."/>
            <person name="Cheung F."/>
            <person name="De Mita S."/>
            <person name="Krishnakumar V."/>
            <person name="Gundlach H."/>
            <person name="Zhou S."/>
            <person name="Mudge J."/>
            <person name="Bharti A.K."/>
            <person name="Murray J.D."/>
            <person name="Naoumkina M.A."/>
            <person name="Rosen B."/>
            <person name="Silverstein K.A."/>
            <person name="Tang H."/>
            <person name="Rombauts S."/>
            <person name="Zhao P.X."/>
            <person name="Zhou P."/>
            <person name="Barbe V."/>
            <person name="Bardou P."/>
            <person name="Bechner M."/>
            <person name="Bellec A."/>
            <person name="Berger A."/>
            <person name="Berges H."/>
            <person name="Bidwell S."/>
            <person name="Bisseling T."/>
            <person name="Choisne N."/>
            <person name="Couloux A."/>
            <person name="Denny R."/>
            <person name="Deshpande S."/>
            <person name="Dai X."/>
            <person name="Doyle J.J."/>
            <person name="Dudez A.M."/>
            <person name="Farmer A.D."/>
            <person name="Fouteau S."/>
            <person name="Franken C."/>
            <person name="Gibelin C."/>
            <person name="Gish J."/>
            <person name="Goldstein S."/>
            <person name="Gonzalez A.J."/>
            <person name="Green P.J."/>
            <person name="Hallab A."/>
            <person name="Hartog M."/>
            <person name="Hua A."/>
            <person name="Humphray S.J."/>
            <person name="Jeong D.H."/>
            <person name="Jing Y."/>
            <person name="Jocker A."/>
            <person name="Kenton S.M."/>
            <person name="Kim D.J."/>
            <person name="Klee K."/>
            <person name="Lai H."/>
            <person name="Lang C."/>
            <person name="Lin S."/>
            <person name="Macmil S.L."/>
            <person name="Magdelenat G."/>
            <person name="Matthews L."/>
            <person name="McCorrison J."/>
            <person name="Monaghan E.L."/>
            <person name="Mun J.H."/>
            <person name="Najar F.Z."/>
            <person name="Nicholson C."/>
            <person name="Noirot C."/>
            <person name="O'Bleness M."/>
            <person name="Paule C.R."/>
            <person name="Poulain J."/>
            <person name="Prion F."/>
            <person name="Qin B."/>
            <person name="Qu C."/>
            <person name="Retzel E.F."/>
            <person name="Riddle C."/>
            <person name="Sallet E."/>
            <person name="Samain S."/>
            <person name="Samson N."/>
            <person name="Sanders I."/>
            <person name="Saurat O."/>
            <person name="Scarpelli C."/>
            <person name="Schiex T."/>
            <person name="Segurens B."/>
            <person name="Severin A.J."/>
            <person name="Sherrier D.J."/>
            <person name="Shi R."/>
            <person name="Sims S."/>
            <person name="Singer S.R."/>
            <person name="Sinharoy S."/>
            <person name="Sterck L."/>
            <person name="Viollet A."/>
            <person name="Wang B.B."/>
            <person name="Wang K."/>
            <person name="Wang M."/>
            <person name="Wang X."/>
            <person name="Warfsmann J."/>
            <person name="Weissenbach J."/>
            <person name="White D.D."/>
            <person name="White J.D."/>
            <person name="Wiley G.B."/>
            <person name="Wincker P."/>
            <person name="Xing Y."/>
            <person name="Yang L."/>
            <person name="Yao Z."/>
            <person name="Ying F."/>
            <person name="Zhai J."/>
            <person name="Zhou L."/>
            <person name="Zuber A."/>
            <person name="Denarie J."/>
            <person name="Dixon R.A."/>
            <person name="May G.D."/>
            <person name="Schwartz D.C."/>
            <person name="Rogers J."/>
            <person name="Quetier F."/>
            <person name="Town C.D."/>
            <person name="Roe B.A."/>
        </authorList>
    </citation>
    <scope>NUCLEOTIDE SEQUENCE [LARGE SCALE GENOMIC DNA]</scope>
    <source>
        <strain evidence="1">A17</strain>
        <strain evidence="2 3">cv. Jemalong A17</strain>
    </source>
</reference>
<dbReference type="InterPro" id="IPR044661">
    <property type="entry name" value="MED15a/b/c-like"/>
</dbReference>
<organism evidence="1 3">
    <name type="scientific">Medicago truncatula</name>
    <name type="common">Barrel medic</name>
    <name type="synonym">Medicago tribuloides</name>
    <dbReference type="NCBI Taxonomy" id="3880"/>
    <lineage>
        <taxon>Eukaryota</taxon>
        <taxon>Viridiplantae</taxon>
        <taxon>Streptophyta</taxon>
        <taxon>Embryophyta</taxon>
        <taxon>Tracheophyta</taxon>
        <taxon>Spermatophyta</taxon>
        <taxon>Magnoliopsida</taxon>
        <taxon>eudicotyledons</taxon>
        <taxon>Gunneridae</taxon>
        <taxon>Pentapetalae</taxon>
        <taxon>rosids</taxon>
        <taxon>fabids</taxon>
        <taxon>Fabales</taxon>
        <taxon>Fabaceae</taxon>
        <taxon>Papilionoideae</taxon>
        <taxon>50 kb inversion clade</taxon>
        <taxon>NPAAA clade</taxon>
        <taxon>Hologalegina</taxon>
        <taxon>IRL clade</taxon>
        <taxon>Trifolieae</taxon>
        <taxon>Medicago</taxon>
    </lineage>
</organism>
<protein>
    <submittedName>
        <fullName evidence="1 2">Uncharacterized protein</fullName>
    </submittedName>
</protein>
<accession>A0A072TQL4</accession>